<dbReference type="AlphaFoldDB" id="A0A6J4NG11"/>
<name>A0A6J4NG11_9ACTN</name>
<proteinExistence type="predicted"/>
<gene>
    <name evidence="1" type="ORF">AVDCRST_MAG01-01-299</name>
</gene>
<organism evidence="1">
    <name type="scientific">uncultured Rubrobacteraceae bacterium</name>
    <dbReference type="NCBI Taxonomy" id="349277"/>
    <lineage>
        <taxon>Bacteria</taxon>
        <taxon>Bacillati</taxon>
        <taxon>Actinomycetota</taxon>
        <taxon>Rubrobacteria</taxon>
        <taxon>Rubrobacterales</taxon>
        <taxon>Rubrobacteraceae</taxon>
        <taxon>environmental samples</taxon>
    </lineage>
</organism>
<dbReference type="EMBL" id="CADCUW010000045">
    <property type="protein sequence ID" value="CAA9387015.1"/>
    <property type="molecule type" value="Genomic_DNA"/>
</dbReference>
<accession>A0A6J4NG11</accession>
<sequence length="37" mass="4286">MLLYFSAPLFSEVEKTFKERLTARLEDEGPASFYPSD</sequence>
<reference evidence="1" key="1">
    <citation type="submission" date="2020-02" db="EMBL/GenBank/DDBJ databases">
        <authorList>
            <person name="Meier V. D."/>
        </authorList>
    </citation>
    <scope>NUCLEOTIDE SEQUENCE</scope>
    <source>
        <strain evidence="1">AVDCRST_MAG01</strain>
    </source>
</reference>
<evidence type="ECO:0000313" key="1">
    <source>
        <dbReference type="EMBL" id="CAA9387015.1"/>
    </source>
</evidence>
<protein>
    <submittedName>
        <fullName evidence="1">Uncharacterized protein</fullName>
    </submittedName>
</protein>